<sequence>MKAFTGFCLFLSLMLPPTVLLAAESPLATVQTAITKVMAIIDDASLQGENSKAEKVKRIEVIVDDVFDYDKLARQCLGKNWNAITPAQQEEFTKLFSKFLGQVYITKITSFPGSKVEFVDEVSLSPTVSEVRTQVITKEAKVPLSYRLTASDAGWRVYDVIVEGVSLLNNYRSQFHSILSNKPMENLLAQLRAKVKSYDS</sequence>
<evidence type="ECO:0000256" key="1">
    <source>
        <dbReference type="SAM" id="SignalP"/>
    </source>
</evidence>
<dbReference type="PIRSF" id="PIRSF004649">
    <property type="entry name" value="MlaC"/>
    <property type="match status" value="1"/>
</dbReference>
<keyword evidence="3" id="KW-1185">Reference proteome</keyword>
<feature type="chain" id="PRO_5012681048" evidence="1">
    <location>
        <begin position="23"/>
        <end position="200"/>
    </location>
</feature>
<evidence type="ECO:0000313" key="2">
    <source>
        <dbReference type="EMBL" id="SHO47624.1"/>
    </source>
</evidence>
<dbReference type="InterPro" id="IPR008869">
    <property type="entry name" value="MlaC/ttg2D"/>
</dbReference>
<name>A0A1M7Y592_9BACT</name>
<dbReference type="PANTHER" id="PTHR36573">
    <property type="entry name" value="INTERMEMBRANE PHOSPHOLIPID TRANSPORT SYSTEM BINDING PROTEIN MLAC"/>
    <property type="match status" value="1"/>
</dbReference>
<gene>
    <name evidence="2" type="ORF">SAMN02745220_01942</name>
</gene>
<dbReference type="EMBL" id="FRFE01000007">
    <property type="protein sequence ID" value="SHO47624.1"/>
    <property type="molecule type" value="Genomic_DNA"/>
</dbReference>
<proteinExistence type="predicted"/>
<organism evidence="2 3">
    <name type="scientific">Desulfopila aestuarii DSM 18488</name>
    <dbReference type="NCBI Taxonomy" id="1121416"/>
    <lineage>
        <taxon>Bacteria</taxon>
        <taxon>Pseudomonadati</taxon>
        <taxon>Thermodesulfobacteriota</taxon>
        <taxon>Desulfobulbia</taxon>
        <taxon>Desulfobulbales</taxon>
        <taxon>Desulfocapsaceae</taxon>
        <taxon>Desulfopila</taxon>
    </lineage>
</organism>
<dbReference type="Pfam" id="PF05494">
    <property type="entry name" value="MlaC"/>
    <property type="match status" value="1"/>
</dbReference>
<dbReference type="OrthoDB" id="9798905at2"/>
<evidence type="ECO:0000313" key="3">
    <source>
        <dbReference type="Proteomes" id="UP000184603"/>
    </source>
</evidence>
<dbReference type="Gene3D" id="3.10.450.710">
    <property type="entry name" value="Tgt2/MlaC"/>
    <property type="match status" value="1"/>
</dbReference>
<dbReference type="Proteomes" id="UP000184603">
    <property type="component" value="Unassembled WGS sequence"/>
</dbReference>
<dbReference type="RefSeq" id="WP_073613243.1">
    <property type="nucleotide sequence ID" value="NZ_FRFE01000007.1"/>
</dbReference>
<reference evidence="2 3" key="1">
    <citation type="submission" date="2016-12" db="EMBL/GenBank/DDBJ databases">
        <authorList>
            <person name="Song W.-J."/>
            <person name="Kurnit D.M."/>
        </authorList>
    </citation>
    <scope>NUCLEOTIDE SEQUENCE [LARGE SCALE GENOMIC DNA]</scope>
    <source>
        <strain evidence="2 3">DSM 18488</strain>
    </source>
</reference>
<feature type="signal peptide" evidence="1">
    <location>
        <begin position="1"/>
        <end position="22"/>
    </location>
</feature>
<dbReference type="PANTHER" id="PTHR36573:SF1">
    <property type="entry name" value="INTERMEMBRANE PHOSPHOLIPID TRANSPORT SYSTEM BINDING PROTEIN MLAC"/>
    <property type="match status" value="1"/>
</dbReference>
<dbReference type="STRING" id="1121416.SAMN02745220_01942"/>
<dbReference type="AlphaFoldDB" id="A0A1M7Y592"/>
<keyword evidence="1" id="KW-0732">Signal</keyword>
<protein>
    <submittedName>
        <fullName evidence="2">Phospholipid transport system substrate-binding protein</fullName>
    </submittedName>
</protein>
<dbReference type="InterPro" id="IPR042245">
    <property type="entry name" value="Tgt2/MlaC_sf"/>
</dbReference>
<accession>A0A1M7Y592</accession>